<dbReference type="Proteomes" id="UP000244956">
    <property type="component" value="Unassembled WGS sequence"/>
</dbReference>
<organism evidence="1 2">
    <name type="scientific">Marinilabilia rubra</name>
    <dbReference type="NCBI Taxonomy" id="2162893"/>
    <lineage>
        <taxon>Bacteria</taxon>
        <taxon>Pseudomonadati</taxon>
        <taxon>Bacteroidota</taxon>
        <taxon>Bacteroidia</taxon>
        <taxon>Marinilabiliales</taxon>
        <taxon>Marinilabiliaceae</taxon>
        <taxon>Marinilabilia</taxon>
    </lineage>
</organism>
<sequence>MLSEEKKHIITKQDAVILNIERACRATIDMGTRIVRKKSLASRKAIDQHFRYLKKDNLISLELS</sequence>
<name>A0A2U2B4Y9_9BACT</name>
<reference evidence="1 2" key="1">
    <citation type="submission" date="2018-05" db="EMBL/GenBank/DDBJ databases">
        <title>Marinilabilia rubrum sp. nov., isolated from saltern sediment.</title>
        <authorList>
            <person name="Zhang R."/>
        </authorList>
    </citation>
    <scope>NUCLEOTIDE SEQUENCE [LARGE SCALE GENOMIC DNA]</scope>
    <source>
        <strain evidence="1 2">WTE16</strain>
    </source>
</reference>
<dbReference type="AlphaFoldDB" id="A0A2U2B4Y9"/>
<dbReference type="EMBL" id="QEWP01000019">
    <property type="protein sequence ID" value="PWD98129.1"/>
    <property type="molecule type" value="Genomic_DNA"/>
</dbReference>
<accession>A0A2U2B4Y9</accession>
<protein>
    <submittedName>
        <fullName evidence="1">Uncharacterized protein</fullName>
    </submittedName>
</protein>
<evidence type="ECO:0000313" key="1">
    <source>
        <dbReference type="EMBL" id="PWD98129.1"/>
    </source>
</evidence>
<comment type="caution">
    <text evidence="1">The sequence shown here is derived from an EMBL/GenBank/DDBJ whole genome shotgun (WGS) entry which is preliminary data.</text>
</comment>
<gene>
    <name evidence="1" type="ORF">DDZ16_17465</name>
</gene>
<proteinExistence type="predicted"/>
<evidence type="ECO:0000313" key="2">
    <source>
        <dbReference type="Proteomes" id="UP000244956"/>
    </source>
</evidence>
<keyword evidence="2" id="KW-1185">Reference proteome</keyword>